<gene>
    <name evidence="2" type="ORF">S06H3_50020</name>
</gene>
<sequence>GAKPGQILKIIRESHTAKEAVSYRLVVESNK</sequence>
<name>X1Q979_9ZZZZ</name>
<comment type="caution">
    <text evidence="2">The sequence shown here is derived from an EMBL/GenBank/DDBJ whole genome shotgun (WGS) entry which is preliminary data.</text>
</comment>
<reference evidence="2" key="1">
    <citation type="journal article" date="2014" name="Front. Microbiol.">
        <title>High frequency of phylogenetically diverse reductive dehalogenase-homologous genes in deep subseafloor sedimentary metagenomes.</title>
        <authorList>
            <person name="Kawai M."/>
            <person name="Futagami T."/>
            <person name="Toyoda A."/>
            <person name="Takaki Y."/>
            <person name="Nishi S."/>
            <person name="Hori S."/>
            <person name="Arai W."/>
            <person name="Tsubouchi T."/>
            <person name="Morono Y."/>
            <person name="Uchiyama I."/>
            <person name="Ito T."/>
            <person name="Fujiyama A."/>
            <person name="Inagaki F."/>
            <person name="Takami H."/>
        </authorList>
    </citation>
    <scope>NUCLEOTIDE SEQUENCE</scope>
    <source>
        <strain evidence="2">Expedition CK06-06</strain>
    </source>
</reference>
<dbReference type="AlphaFoldDB" id="X1Q979"/>
<proteinExistence type="predicted"/>
<dbReference type="EMBL" id="BARV01031631">
    <property type="protein sequence ID" value="GAI39834.1"/>
    <property type="molecule type" value="Genomic_DNA"/>
</dbReference>
<dbReference type="InterPro" id="IPR000783">
    <property type="entry name" value="RNA_pol_subH/Rpb5_C"/>
</dbReference>
<feature type="non-terminal residue" evidence="2">
    <location>
        <position position="1"/>
    </location>
</feature>
<dbReference type="GO" id="GO:0003899">
    <property type="term" value="F:DNA-directed RNA polymerase activity"/>
    <property type="evidence" value="ECO:0007669"/>
    <property type="project" value="InterPro"/>
</dbReference>
<accession>X1Q979</accession>
<dbReference type="GO" id="GO:0003677">
    <property type="term" value="F:DNA binding"/>
    <property type="evidence" value="ECO:0007669"/>
    <property type="project" value="InterPro"/>
</dbReference>
<evidence type="ECO:0000259" key="1">
    <source>
        <dbReference type="Pfam" id="PF01191"/>
    </source>
</evidence>
<dbReference type="InterPro" id="IPR035913">
    <property type="entry name" value="RPB5-like_sf"/>
</dbReference>
<evidence type="ECO:0000313" key="2">
    <source>
        <dbReference type="EMBL" id="GAI39834.1"/>
    </source>
</evidence>
<organism evidence="2">
    <name type="scientific">marine sediment metagenome</name>
    <dbReference type="NCBI Taxonomy" id="412755"/>
    <lineage>
        <taxon>unclassified sequences</taxon>
        <taxon>metagenomes</taxon>
        <taxon>ecological metagenomes</taxon>
    </lineage>
</organism>
<protein>
    <recommendedName>
        <fullName evidence="1">RNA polymerase subunit H/Rpb5 C-terminal domain-containing protein</fullName>
    </recommendedName>
</protein>
<dbReference type="Gene3D" id="3.90.940.20">
    <property type="entry name" value="RPB5-like RNA polymerase subunit"/>
    <property type="match status" value="1"/>
</dbReference>
<dbReference type="SUPFAM" id="SSF55287">
    <property type="entry name" value="RPB5-like RNA polymerase subunit"/>
    <property type="match status" value="1"/>
</dbReference>
<feature type="domain" description="RNA polymerase subunit H/Rpb5 C-terminal" evidence="1">
    <location>
        <begin position="1"/>
        <end position="26"/>
    </location>
</feature>
<dbReference type="Pfam" id="PF01191">
    <property type="entry name" value="RNA_pol_Rpb5_C"/>
    <property type="match status" value="1"/>
</dbReference>
<dbReference type="GO" id="GO:0006351">
    <property type="term" value="P:DNA-templated transcription"/>
    <property type="evidence" value="ECO:0007669"/>
    <property type="project" value="InterPro"/>
</dbReference>